<dbReference type="Pfam" id="PF02929">
    <property type="entry name" value="Bgal_small_N"/>
    <property type="match status" value="1"/>
</dbReference>
<dbReference type="PANTHER" id="PTHR46323:SF2">
    <property type="entry name" value="BETA-GALACTOSIDASE"/>
    <property type="match status" value="1"/>
</dbReference>
<dbReference type="SUPFAM" id="SSF51445">
    <property type="entry name" value="(Trans)glycosidases"/>
    <property type="match status" value="1"/>
</dbReference>
<dbReference type="GO" id="GO:0005990">
    <property type="term" value="P:lactose catabolic process"/>
    <property type="evidence" value="ECO:0007669"/>
    <property type="project" value="TreeGrafter"/>
</dbReference>
<sequence>MNNRKPELCWLTDPTVFAVNRLDAHSDHVCYRTEEEAENGRSSLRQSLDGEWQFAYSPSPAARPAEFWREGADLSAFGTIRVPGHIELQGYGELQYTNTIYPWDGHAALNPPQIDWDHAPVGSYVTEFTLDEGLRGQNVCVSFQGVEQAMYLWCNGQFVGYAEDSFTPSDFDLTPCLRDGVNRLCVEVHKRCSASWIEDQDFFRFSGIFRSVFLYAKPKVHLADLWLQAGLEPDNITGTLTPRLKLEGETTGAAVHLRLTDSEGYALYDGPVNGDTLELQGVQPWSHETPTLYHAVLTLTDAEGNLQEVVPYDIGFRRFEMIDGIMCLNGERIVFNGVNRHEWNAEKGRAIGPEDMYAAMEMFLRNNINAVRTCHYPNQSLWYDLCDRNGIYMIDEANLESHGSWQRLDRIDPEWNVPGSKPEWKDCVVDRARNMFERDKNHAAVLIWSCGNESYAGEDILAMSNFFHEKDPGRLVHYEGVFHNREFDAISDMESRMYEKPWNIRAYLESNPAKPFILCEYMHDMGNSLGGMESYIRLAEEFPQYQGGFIWDYMDQALWHTDALGRRVLGYGGDFGERPTDYNFSGNGIVYADGTPKPAMQEVRYWYADPQTRAAWDARNAAAAKAADEALAARWAARPARPLTVVEGDGNLGVQGDGFEVLFSYIEGGPVSLRIRGNEWLWRAPRPAVWRASTDNDRGCGFPQRSAVWMAADALTRTGKPEQVEITDQKVTVRYRFKLLGVPQAEAVLTYTVTDRGAMEVEATYHGAPEAPELPCFGVKFQTAAPVAVTRWTGLSGETYPDRWKGAAFGSFEEVPHHEPHLVPQDGGMHMNTRRAVLQQRDSRGRTTAALELQSCGTPFAFSALPNTAQELEAAQHPDELPVTGRTSVTVLGAVRGVGGIDSWWSDVEEPYRLDGTADYTVKFRILLR</sequence>
<proteinExistence type="inferred from homology"/>
<dbReference type="EMBL" id="DYVE01000338">
    <property type="protein sequence ID" value="HJG29595.1"/>
    <property type="molecule type" value="Genomic_DNA"/>
</dbReference>
<protein>
    <recommendedName>
        <fullName evidence="4 8">Beta-galactosidase</fullName>
        <ecNumber evidence="3 8">3.2.1.23</ecNumber>
    </recommendedName>
    <alternativeName>
        <fullName evidence="7 8">Lactase</fullName>
    </alternativeName>
</protein>
<keyword evidence="6 8" id="KW-0326">Glycosidase</keyword>
<dbReference type="InterPro" id="IPR013783">
    <property type="entry name" value="Ig-like_fold"/>
</dbReference>
<reference evidence="10" key="1">
    <citation type="journal article" date="2021" name="PeerJ">
        <title>Extensive microbial diversity within the chicken gut microbiome revealed by metagenomics and culture.</title>
        <authorList>
            <person name="Gilroy R."/>
            <person name="Ravi A."/>
            <person name="Getino M."/>
            <person name="Pursley I."/>
            <person name="Horton D.L."/>
            <person name="Alikhan N.F."/>
            <person name="Baker D."/>
            <person name="Gharbi K."/>
            <person name="Hall N."/>
            <person name="Watson M."/>
            <person name="Adriaenssens E.M."/>
            <person name="Foster-Nyarko E."/>
            <person name="Jarju S."/>
            <person name="Secka A."/>
            <person name="Antonio M."/>
            <person name="Oren A."/>
            <person name="Chaudhuri R.R."/>
            <person name="La Ragione R."/>
            <person name="Hildebrand F."/>
            <person name="Pallen M.J."/>
        </authorList>
    </citation>
    <scope>NUCLEOTIDE SEQUENCE</scope>
    <source>
        <strain evidence="10">ChiBcec21-2208</strain>
    </source>
</reference>
<dbReference type="Gene3D" id="3.20.20.80">
    <property type="entry name" value="Glycosidases"/>
    <property type="match status" value="1"/>
</dbReference>
<dbReference type="InterPro" id="IPR006104">
    <property type="entry name" value="Glyco_hydro_2_N"/>
</dbReference>
<dbReference type="PANTHER" id="PTHR46323">
    <property type="entry name" value="BETA-GALACTOSIDASE"/>
    <property type="match status" value="1"/>
</dbReference>
<evidence type="ECO:0000256" key="7">
    <source>
        <dbReference type="ARBA" id="ARBA00032230"/>
    </source>
</evidence>
<evidence type="ECO:0000256" key="4">
    <source>
        <dbReference type="ARBA" id="ARBA00013303"/>
    </source>
</evidence>
<dbReference type="InterPro" id="IPR004199">
    <property type="entry name" value="B-gal_small/dom_5"/>
</dbReference>
<comment type="catalytic activity">
    <reaction evidence="1 8">
        <text>Hydrolysis of terminal non-reducing beta-D-galactose residues in beta-D-galactosides.</text>
        <dbReference type="EC" id="3.2.1.23"/>
    </reaction>
</comment>
<dbReference type="Pfam" id="PF02836">
    <property type="entry name" value="Glyco_hydro_2_C"/>
    <property type="match status" value="1"/>
</dbReference>
<keyword evidence="5 8" id="KW-0378">Hydrolase</keyword>
<evidence type="ECO:0000313" key="10">
    <source>
        <dbReference type="EMBL" id="HJG29595.1"/>
    </source>
</evidence>
<dbReference type="InterPro" id="IPR017853">
    <property type="entry name" value="GH"/>
</dbReference>
<evidence type="ECO:0000256" key="8">
    <source>
        <dbReference type="RuleBase" id="RU361154"/>
    </source>
</evidence>
<dbReference type="InterPro" id="IPR006102">
    <property type="entry name" value="Ig-like_GH2"/>
</dbReference>
<dbReference type="SUPFAM" id="SSF74650">
    <property type="entry name" value="Galactose mutarotase-like"/>
    <property type="match status" value="1"/>
</dbReference>
<evidence type="ECO:0000256" key="3">
    <source>
        <dbReference type="ARBA" id="ARBA00012756"/>
    </source>
</evidence>
<evidence type="ECO:0000256" key="1">
    <source>
        <dbReference type="ARBA" id="ARBA00001412"/>
    </source>
</evidence>
<feature type="domain" description="Beta galactosidase small chain/" evidence="9">
    <location>
        <begin position="653"/>
        <end position="927"/>
    </location>
</feature>
<dbReference type="Gene3D" id="2.60.120.260">
    <property type="entry name" value="Galactose-binding domain-like"/>
    <property type="match status" value="1"/>
</dbReference>
<dbReference type="SMART" id="SM01038">
    <property type="entry name" value="Bgal_small_N"/>
    <property type="match status" value="1"/>
</dbReference>
<dbReference type="InterPro" id="IPR036156">
    <property type="entry name" value="Beta-gal/glucu_dom_sf"/>
</dbReference>
<dbReference type="GO" id="GO:0030246">
    <property type="term" value="F:carbohydrate binding"/>
    <property type="evidence" value="ECO:0007669"/>
    <property type="project" value="InterPro"/>
</dbReference>
<evidence type="ECO:0000259" key="9">
    <source>
        <dbReference type="SMART" id="SM01038"/>
    </source>
</evidence>
<dbReference type="InterPro" id="IPR008979">
    <property type="entry name" value="Galactose-bd-like_sf"/>
</dbReference>
<dbReference type="InterPro" id="IPR023230">
    <property type="entry name" value="Glyco_hydro_2_CS"/>
</dbReference>
<dbReference type="SUPFAM" id="SSF49785">
    <property type="entry name" value="Galactose-binding domain-like"/>
    <property type="match status" value="1"/>
</dbReference>
<dbReference type="EC" id="3.2.1.23" evidence="3 8"/>
<evidence type="ECO:0000256" key="2">
    <source>
        <dbReference type="ARBA" id="ARBA00007401"/>
    </source>
</evidence>
<reference evidence="10" key="2">
    <citation type="submission" date="2021-09" db="EMBL/GenBank/DDBJ databases">
        <authorList>
            <person name="Gilroy R."/>
        </authorList>
    </citation>
    <scope>NUCLEOTIDE SEQUENCE</scope>
    <source>
        <strain evidence="10">ChiBcec21-2208</strain>
    </source>
</reference>
<dbReference type="PROSITE" id="PS00719">
    <property type="entry name" value="GLYCOSYL_HYDROL_F2_1"/>
    <property type="match status" value="1"/>
</dbReference>
<dbReference type="GO" id="GO:0009341">
    <property type="term" value="C:beta-galactosidase complex"/>
    <property type="evidence" value="ECO:0007669"/>
    <property type="project" value="InterPro"/>
</dbReference>
<dbReference type="InterPro" id="IPR006103">
    <property type="entry name" value="Glyco_hydro_2_cat"/>
</dbReference>
<accession>A0A921IPJ1</accession>
<dbReference type="Pfam" id="PF02837">
    <property type="entry name" value="Glyco_hydro_2_N"/>
    <property type="match status" value="1"/>
</dbReference>
<evidence type="ECO:0000256" key="6">
    <source>
        <dbReference type="ARBA" id="ARBA00023295"/>
    </source>
</evidence>
<dbReference type="Gene3D" id="2.60.40.10">
    <property type="entry name" value="Immunoglobulins"/>
    <property type="match status" value="1"/>
</dbReference>
<dbReference type="Proteomes" id="UP000782880">
    <property type="component" value="Unassembled WGS sequence"/>
</dbReference>
<gene>
    <name evidence="10" type="ORF">K8V20_13245</name>
</gene>
<comment type="caution">
    <text evidence="10">The sequence shown here is derived from an EMBL/GenBank/DDBJ whole genome shotgun (WGS) entry which is preliminary data.</text>
</comment>
<dbReference type="SUPFAM" id="SSF49303">
    <property type="entry name" value="beta-Galactosidase/glucuronidase domain"/>
    <property type="match status" value="1"/>
</dbReference>
<dbReference type="GO" id="GO:0004565">
    <property type="term" value="F:beta-galactosidase activity"/>
    <property type="evidence" value="ECO:0007669"/>
    <property type="project" value="UniProtKB-EC"/>
</dbReference>
<dbReference type="Pfam" id="PF00703">
    <property type="entry name" value="Glyco_hydro_2"/>
    <property type="match status" value="1"/>
</dbReference>
<dbReference type="InterPro" id="IPR050347">
    <property type="entry name" value="Bact_Beta-galactosidase"/>
</dbReference>
<dbReference type="PROSITE" id="PS00608">
    <property type="entry name" value="GLYCOSYL_HYDROL_F2_2"/>
    <property type="match status" value="1"/>
</dbReference>
<name>A0A921IPJ1_9FIRM</name>
<dbReference type="PRINTS" id="PR00132">
    <property type="entry name" value="GLHYDRLASE2"/>
</dbReference>
<evidence type="ECO:0000313" key="11">
    <source>
        <dbReference type="Proteomes" id="UP000782880"/>
    </source>
</evidence>
<dbReference type="InterPro" id="IPR011013">
    <property type="entry name" value="Gal_mutarotase_sf_dom"/>
</dbReference>
<dbReference type="InterPro" id="IPR023232">
    <property type="entry name" value="Glyco_hydro_2_AS"/>
</dbReference>
<dbReference type="AlphaFoldDB" id="A0A921IPJ1"/>
<dbReference type="Gene3D" id="2.70.98.10">
    <property type="match status" value="1"/>
</dbReference>
<dbReference type="InterPro" id="IPR014718">
    <property type="entry name" value="GH-type_carb-bd"/>
</dbReference>
<comment type="similarity">
    <text evidence="2 8">Belongs to the glycosyl hydrolase 2 family.</text>
</comment>
<dbReference type="InterPro" id="IPR006101">
    <property type="entry name" value="Glyco_hydro_2"/>
</dbReference>
<evidence type="ECO:0000256" key="5">
    <source>
        <dbReference type="ARBA" id="ARBA00022801"/>
    </source>
</evidence>
<organism evidence="10 11">
    <name type="scientific">Subdoligranulum variabile</name>
    <dbReference type="NCBI Taxonomy" id="214851"/>
    <lineage>
        <taxon>Bacteria</taxon>
        <taxon>Bacillati</taxon>
        <taxon>Bacillota</taxon>
        <taxon>Clostridia</taxon>
        <taxon>Eubacteriales</taxon>
        <taxon>Oscillospiraceae</taxon>
        <taxon>Subdoligranulum</taxon>
    </lineage>
</organism>